<dbReference type="EMBL" id="KV878582">
    <property type="protein sequence ID" value="OJJ63853.1"/>
    <property type="molecule type" value="Genomic_DNA"/>
</dbReference>
<keyword evidence="1" id="KW-0812">Transmembrane</keyword>
<dbReference type="VEuPathDB" id="FungiDB:ASPSYDRAFT_271343"/>
<evidence type="ECO:0000313" key="2">
    <source>
        <dbReference type="EMBL" id="OJJ63853.1"/>
    </source>
</evidence>
<keyword evidence="3" id="KW-1185">Reference proteome</keyword>
<sequence>MKAYRAKKSADISSIAITLVLHNESMRITIRLRIKRLTLVIGWTAHIGPLYSAAHTYIEGRIQ</sequence>
<evidence type="ECO:0000256" key="1">
    <source>
        <dbReference type="SAM" id="Phobius"/>
    </source>
</evidence>
<protein>
    <submittedName>
        <fullName evidence="2">Uncharacterized protein</fullName>
    </submittedName>
</protein>
<reference evidence="3" key="1">
    <citation type="journal article" date="2017" name="Genome Biol.">
        <title>Comparative genomics reveals high biological diversity and specific adaptations in the industrially and medically important fungal genus Aspergillus.</title>
        <authorList>
            <person name="de Vries R.P."/>
            <person name="Riley R."/>
            <person name="Wiebenga A."/>
            <person name="Aguilar-Osorio G."/>
            <person name="Amillis S."/>
            <person name="Uchima C.A."/>
            <person name="Anderluh G."/>
            <person name="Asadollahi M."/>
            <person name="Askin M."/>
            <person name="Barry K."/>
            <person name="Battaglia E."/>
            <person name="Bayram O."/>
            <person name="Benocci T."/>
            <person name="Braus-Stromeyer S.A."/>
            <person name="Caldana C."/>
            <person name="Canovas D."/>
            <person name="Cerqueira G.C."/>
            <person name="Chen F."/>
            <person name="Chen W."/>
            <person name="Choi C."/>
            <person name="Clum A."/>
            <person name="Dos Santos R.A."/>
            <person name="Damasio A.R."/>
            <person name="Diallinas G."/>
            <person name="Emri T."/>
            <person name="Fekete E."/>
            <person name="Flipphi M."/>
            <person name="Freyberg S."/>
            <person name="Gallo A."/>
            <person name="Gournas C."/>
            <person name="Habgood R."/>
            <person name="Hainaut M."/>
            <person name="Harispe M.L."/>
            <person name="Henrissat B."/>
            <person name="Hilden K.S."/>
            <person name="Hope R."/>
            <person name="Hossain A."/>
            <person name="Karabika E."/>
            <person name="Karaffa L."/>
            <person name="Karanyi Z."/>
            <person name="Krasevec N."/>
            <person name="Kuo A."/>
            <person name="Kusch H."/>
            <person name="LaButti K."/>
            <person name="Lagendijk E.L."/>
            <person name="Lapidus A."/>
            <person name="Levasseur A."/>
            <person name="Lindquist E."/>
            <person name="Lipzen A."/>
            <person name="Logrieco A.F."/>
            <person name="MacCabe A."/>
            <person name="Maekelae M.R."/>
            <person name="Malavazi I."/>
            <person name="Melin P."/>
            <person name="Meyer V."/>
            <person name="Mielnichuk N."/>
            <person name="Miskei M."/>
            <person name="Molnar A.P."/>
            <person name="Mule G."/>
            <person name="Ngan C.Y."/>
            <person name="Orejas M."/>
            <person name="Orosz E."/>
            <person name="Ouedraogo J.P."/>
            <person name="Overkamp K.M."/>
            <person name="Park H.-S."/>
            <person name="Perrone G."/>
            <person name="Piumi F."/>
            <person name="Punt P.J."/>
            <person name="Ram A.F."/>
            <person name="Ramon A."/>
            <person name="Rauscher S."/>
            <person name="Record E."/>
            <person name="Riano-Pachon D.M."/>
            <person name="Robert V."/>
            <person name="Roehrig J."/>
            <person name="Ruller R."/>
            <person name="Salamov A."/>
            <person name="Salih N.S."/>
            <person name="Samson R.A."/>
            <person name="Sandor E."/>
            <person name="Sanguinetti M."/>
            <person name="Schuetze T."/>
            <person name="Sepcic K."/>
            <person name="Shelest E."/>
            <person name="Sherlock G."/>
            <person name="Sophianopoulou V."/>
            <person name="Squina F.M."/>
            <person name="Sun H."/>
            <person name="Susca A."/>
            <person name="Todd R.B."/>
            <person name="Tsang A."/>
            <person name="Unkles S.E."/>
            <person name="van de Wiele N."/>
            <person name="van Rossen-Uffink D."/>
            <person name="Oliveira J.V."/>
            <person name="Vesth T.C."/>
            <person name="Visser J."/>
            <person name="Yu J.-H."/>
            <person name="Zhou M."/>
            <person name="Andersen M.R."/>
            <person name="Archer D.B."/>
            <person name="Baker S.E."/>
            <person name="Benoit I."/>
            <person name="Brakhage A.A."/>
            <person name="Braus G.H."/>
            <person name="Fischer R."/>
            <person name="Frisvad J.C."/>
            <person name="Goldman G.H."/>
            <person name="Houbraken J."/>
            <person name="Oakley B."/>
            <person name="Pocsi I."/>
            <person name="Scazzocchio C."/>
            <person name="Seiboth B."/>
            <person name="vanKuyk P.A."/>
            <person name="Wortman J."/>
            <person name="Dyer P.S."/>
            <person name="Grigoriev I.V."/>
        </authorList>
    </citation>
    <scope>NUCLEOTIDE SEQUENCE [LARGE SCALE GENOMIC DNA]</scope>
    <source>
        <strain evidence="3">CBS 593.65</strain>
    </source>
</reference>
<gene>
    <name evidence="2" type="ORF">ASPSYDRAFT_271343</name>
</gene>
<dbReference type="GeneID" id="63760437"/>
<dbReference type="Proteomes" id="UP000184356">
    <property type="component" value="Unassembled WGS sequence"/>
</dbReference>
<name>A0A1L9TX52_9EURO</name>
<proteinExistence type="predicted"/>
<organism evidence="2 3">
    <name type="scientific">Aspergillus sydowii CBS 593.65</name>
    <dbReference type="NCBI Taxonomy" id="1036612"/>
    <lineage>
        <taxon>Eukaryota</taxon>
        <taxon>Fungi</taxon>
        <taxon>Dikarya</taxon>
        <taxon>Ascomycota</taxon>
        <taxon>Pezizomycotina</taxon>
        <taxon>Eurotiomycetes</taxon>
        <taxon>Eurotiomycetidae</taxon>
        <taxon>Eurotiales</taxon>
        <taxon>Aspergillaceae</taxon>
        <taxon>Aspergillus</taxon>
        <taxon>Aspergillus subgen. Nidulantes</taxon>
    </lineage>
</organism>
<dbReference type="RefSeq" id="XP_040707659.1">
    <property type="nucleotide sequence ID" value="XM_040844364.1"/>
</dbReference>
<evidence type="ECO:0000313" key="3">
    <source>
        <dbReference type="Proteomes" id="UP000184356"/>
    </source>
</evidence>
<dbReference type="AlphaFoldDB" id="A0A1L9TX52"/>
<feature type="transmembrane region" description="Helical" evidence="1">
    <location>
        <begin position="37"/>
        <end position="58"/>
    </location>
</feature>
<keyword evidence="1" id="KW-1133">Transmembrane helix</keyword>
<keyword evidence="1" id="KW-0472">Membrane</keyword>
<accession>A0A1L9TX52</accession>